<sequence>MEREKADDLLDLVIKMGIMLIQSGAETYRVEQTLYYVLKAFDATDISAYVAGTLLIVSFKPAKSARVLTSSWRVKNKGNNLEKVRSLNNLSYKLSQHNLTLEDFAKELDAIDQVKPYPLSLFIFGGAMIAFGFALMFNRPFNEGCLIALMSVPVMLLYRFLSKQINDFFINSVCSALGTILVIMGLRHGYLHNFAYSLASVLMALMPGALFTNGLRDLTMGDLTAGSNKLTETFLVGVALALGAVFMLLIFNMRAYFIGAN</sequence>
<proteinExistence type="inferred from homology"/>
<feature type="transmembrane region" description="Helical" evidence="7">
    <location>
        <begin position="117"/>
        <end position="137"/>
    </location>
</feature>
<evidence type="ECO:0000313" key="10">
    <source>
        <dbReference type="Proteomes" id="UP000070080"/>
    </source>
</evidence>
<feature type="transmembrane region" description="Helical" evidence="7">
    <location>
        <begin position="193"/>
        <end position="213"/>
    </location>
</feature>
<feature type="transmembrane region" description="Helical" evidence="7">
    <location>
        <begin position="168"/>
        <end position="186"/>
    </location>
</feature>
<evidence type="ECO:0000256" key="6">
    <source>
        <dbReference type="ARBA" id="ARBA00034125"/>
    </source>
</evidence>
<comment type="subcellular location">
    <subcellularLocation>
        <location evidence="1">Cell membrane</location>
        <topology evidence="1">Multi-pass membrane protein</topology>
    </subcellularLocation>
</comment>
<evidence type="ECO:0000256" key="1">
    <source>
        <dbReference type="ARBA" id="ARBA00004651"/>
    </source>
</evidence>
<evidence type="ECO:0000256" key="7">
    <source>
        <dbReference type="SAM" id="Phobius"/>
    </source>
</evidence>
<keyword evidence="4 7" id="KW-1133">Transmembrane helix</keyword>
<dbReference type="PANTHER" id="PTHR34390:SF2">
    <property type="entry name" value="SUCCINATE TRANSPORTER SUBUNIT YJJP-RELATED"/>
    <property type="match status" value="1"/>
</dbReference>
<feature type="transmembrane region" description="Helical" evidence="7">
    <location>
        <begin position="233"/>
        <end position="251"/>
    </location>
</feature>
<evidence type="ECO:0000313" key="9">
    <source>
        <dbReference type="EMBL" id="KXB39216.1"/>
    </source>
</evidence>
<dbReference type="GO" id="GO:0022857">
    <property type="term" value="F:transmembrane transporter activity"/>
    <property type="evidence" value="ECO:0007669"/>
    <property type="project" value="InterPro"/>
</dbReference>
<evidence type="ECO:0000256" key="3">
    <source>
        <dbReference type="ARBA" id="ARBA00022692"/>
    </source>
</evidence>
<dbReference type="GO" id="GO:0015744">
    <property type="term" value="P:succinate transport"/>
    <property type="evidence" value="ECO:0007669"/>
    <property type="project" value="TreeGrafter"/>
</dbReference>
<dbReference type="Pfam" id="PF06738">
    <property type="entry name" value="ThrE"/>
    <property type="match status" value="1"/>
</dbReference>
<comment type="caution">
    <text evidence="9">The sequence shown here is derived from an EMBL/GenBank/DDBJ whole genome shotgun (WGS) entry which is preliminary data.</text>
</comment>
<keyword evidence="10" id="KW-1185">Reference proteome</keyword>
<dbReference type="PANTHER" id="PTHR34390">
    <property type="entry name" value="UPF0442 PROTEIN YJJB-RELATED"/>
    <property type="match status" value="1"/>
</dbReference>
<dbReference type="AlphaFoldDB" id="A0A133Y7M7"/>
<evidence type="ECO:0000256" key="5">
    <source>
        <dbReference type="ARBA" id="ARBA00023136"/>
    </source>
</evidence>
<dbReference type="Proteomes" id="UP000070080">
    <property type="component" value="Unassembled WGS sequence"/>
</dbReference>
<keyword evidence="5 7" id="KW-0472">Membrane</keyword>
<organism evidence="9 10">
    <name type="scientific">Amygdalobacter nucleatus</name>
    <dbReference type="NCBI Taxonomy" id="3029274"/>
    <lineage>
        <taxon>Bacteria</taxon>
        <taxon>Bacillati</taxon>
        <taxon>Bacillota</taxon>
        <taxon>Clostridia</taxon>
        <taxon>Eubacteriales</taxon>
        <taxon>Oscillospiraceae</taxon>
        <taxon>Amygdalobacter</taxon>
    </lineage>
</organism>
<comment type="similarity">
    <text evidence="6">Belongs to the ThrE exporter (TC 2.A.79) family.</text>
</comment>
<dbReference type="STRING" id="1497955.HMPREF1872_01248"/>
<dbReference type="RefSeq" id="WP_066714821.1">
    <property type="nucleotide sequence ID" value="NZ_CP118869.1"/>
</dbReference>
<keyword evidence="3 7" id="KW-0812">Transmembrane</keyword>
<name>A0A133Y7M7_9FIRM</name>
<protein>
    <recommendedName>
        <fullName evidence="8">Threonine/serine exporter-like N-terminal domain-containing protein</fullName>
    </recommendedName>
</protein>
<dbReference type="GO" id="GO:0005886">
    <property type="term" value="C:plasma membrane"/>
    <property type="evidence" value="ECO:0007669"/>
    <property type="project" value="UniProtKB-SubCell"/>
</dbReference>
<dbReference type="EMBL" id="LSCV01000042">
    <property type="protein sequence ID" value="KXB39216.1"/>
    <property type="molecule type" value="Genomic_DNA"/>
</dbReference>
<accession>A0A133Y7M7</accession>
<evidence type="ECO:0000256" key="2">
    <source>
        <dbReference type="ARBA" id="ARBA00022475"/>
    </source>
</evidence>
<dbReference type="OrthoDB" id="9813917at2"/>
<evidence type="ECO:0000259" key="8">
    <source>
        <dbReference type="Pfam" id="PF06738"/>
    </source>
</evidence>
<reference evidence="10" key="1">
    <citation type="submission" date="2016-01" db="EMBL/GenBank/DDBJ databases">
        <authorList>
            <person name="Mitreva M."/>
            <person name="Pepin K.H."/>
            <person name="Mihindukulasuriya K.A."/>
            <person name="Fulton R."/>
            <person name="Fronick C."/>
            <person name="O'Laughlin M."/>
            <person name="Miner T."/>
            <person name="Herter B."/>
            <person name="Rosa B.A."/>
            <person name="Cordes M."/>
            <person name="Tomlinson C."/>
            <person name="Wollam A."/>
            <person name="Palsikar V.B."/>
            <person name="Mardis E.R."/>
            <person name="Wilson R.K."/>
        </authorList>
    </citation>
    <scope>NUCLEOTIDE SEQUENCE [LARGE SCALE GENOMIC DNA]</scope>
    <source>
        <strain evidence="10">KA00274</strain>
    </source>
</reference>
<feature type="domain" description="Threonine/serine exporter-like N-terminal" evidence="8">
    <location>
        <begin position="11"/>
        <end position="249"/>
    </location>
</feature>
<dbReference type="InterPro" id="IPR010619">
    <property type="entry name" value="ThrE-like_N"/>
</dbReference>
<evidence type="ECO:0000256" key="4">
    <source>
        <dbReference type="ARBA" id="ARBA00022989"/>
    </source>
</evidence>
<keyword evidence="2" id="KW-1003">Cell membrane</keyword>
<dbReference type="InterPro" id="IPR050539">
    <property type="entry name" value="ThrE_Dicarb/AminoAcid_Exp"/>
</dbReference>
<gene>
    <name evidence="9" type="ORF">HMPREF1872_01248</name>
</gene>